<dbReference type="Proteomes" id="UP000323671">
    <property type="component" value="Chromosome"/>
</dbReference>
<organism evidence="2 3">
    <name type="scientific">Oryzomicrobium terrae</name>
    <dbReference type="NCBI Taxonomy" id="1735038"/>
    <lineage>
        <taxon>Bacteria</taxon>
        <taxon>Pseudomonadati</taxon>
        <taxon>Pseudomonadota</taxon>
        <taxon>Betaproteobacteria</taxon>
        <taxon>Rhodocyclales</taxon>
        <taxon>Rhodocyclaceae</taxon>
        <taxon>Oryzomicrobium</taxon>
    </lineage>
</organism>
<keyword evidence="1" id="KW-0472">Membrane</keyword>
<evidence type="ECO:0000256" key="1">
    <source>
        <dbReference type="SAM" id="Phobius"/>
    </source>
</evidence>
<feature type="transmembrane region" description="Helical" evidence="1">
    <location>
        <begin position="60"/>
        <end position="81"/>
    </location>
</feature>
<sequence>MQSSSSRLSVAQESSCPDCLKRYLSGQRPTSTASPPGNACRNGRRCPLREIQLFGRISDLSYHATWLALASLTAFLTIAILTSV</sequence>
<keyword evidence="1" id="KW-1133">Transmembrane helix</keyword>
<dbReference type="EMBL" id="CP022579">
    <property type="protein sequence ID" value="QEL65341.1"/>
    <property type="molecule type" value="Genomic_DNA"/>
</dbReference>
<evidence type="ECO:0000313" key="2">
    <source>
        <dbReference type="EMBL" id="QEL65341.1"/>
    </source>
</evidence>
<evidence type="ECO:0000313" key="3">
    <source>
        <dbReference type="Proteomes" id="UP000323671"/>
    </source>
</evidence>
<proteinExistence type="predicted"/>
<keyword evidence="3" id="KW-1185">Reference proteome</keyword>
<keyword evidence="1" id="KW-0812">Transmembrane</keyword>
<gene>
    <name evidence="2" type="ORF">OTERR_18650</name>
</gene>
<accession>A0A5C1E8P8</accession>
<name>A0A5C1E8P8_9RHOO</name>
<reference evidence="2 3" key="1">
    <citation type="submission" date="2017-07" db="EMBL/GenBank/DDBJ databases">
        <title>Complete genome sequence of Oryzomicrobium terrae TPP412.</title>
        <authorList>
            <person name="Chiu L.-W."/>
            <person name="Lo K.-J."/>
            <person name="Tsai Y.-M."/>
            <person name="Lin S.-S."/>
            <person name="Kuo C.-H."/>
            <person name="Liu C.-T."/>
        </authorList>
    </citation>
    <scope>NUCLEOTIDE SEQUENCE [LARGE SCALE GENOMIC DNA]</scope>
    <source>
        <strain evidence="2 3">TPP412</strain>
    </source>
</reference>
<dbReference type="AlphaFoldDB" id="A0A5C1E8P8"/>
<protein>
    <submittedName>
        <fullName evidence="2">Uncharacterized protein</fullName>
    </submittedName>
</protein>
<dbReference type="KEGG" id="otr:OTERR_18650"/>